<dbReference type="EMBL" id="LAZR01004029">
    <property type="protein sequence ID" value="KKN12470.1"/>
    <property type="molecule type" value="Genomic_DNA"/>
</dbReference>
<proteinExistence type="predicted"/>
<organism evidence="1">
    <name type="scientific">marine sediment metagenome</name>
    <dbReference type="NCBI Taxonomy" id="412755"/>
    <lineage>
        <taxon>unclassified sequences</taxon>
        <taxon>metagenomes</taxon>
        <taxon>ecological metagenomes</taxon>
    </lineage>
</organism>
<comment type="caution">
    <text evidence="1">The sequence shown here is derived from an EMBL/GenBank/DDBJ whole genome shotgun (WGS) entry which is preliminary data.</text>
</comment>
<name>A0A0F9MYS5_9ZZZZ</name>
<dbReference type="AlphaFoldDB" id="A0A0F9MYS5"/>
<accession>A0A0F9MYS5</accession>
<sequence>MTKKLIGTLDDALRPMTMECLNCGGELTVYPCPIPTGTGFCPTCSPNWLESFAKFMMNEERVRRGYAKI</sequence>
<evidence type="ECO:0000313" key="1">
    <source>
        <dbReference type="EMBL" id="KKN12470.1"/>
    </source>
</evidence>
<gene>
    <name evidence="1" type="ORF">LCGC14_1015940</name>
</gene>
<protein>
    <submittedName>
        <fullName evidence="1">Uncharacterized protein</fullName>
    </submittedName>
</protein>
<reference evidence="1" key="1">
    <citation type="journal article" date="2015" name="Nature">
        <title>Complex archaea that bridge the gap between prokaryotes and eukaryotes.</title>
        <authorList>
            <person name="Spang A."/>
            <person name="Saw J.H."/>
            <person name="Jorgensen S.L."/>
            <person name="Zaremba-Niedzwiedzka K."/>
            <person name="Martijn J."/>
            <person name="Lind A.E."/>
            <person name="van Eijk R."/>
            <person name="Schleper C."/>
            <person name="Guy L."/>
            <person name="Ettema T.J."/>
        </authorList>
    </citation>
    <scope>NUCLEOTIDE SEQUENCE</scope>
</reference>